<dbReference type="EMBL" id="JADBJN010000003">
    <property type="protein sequence ID" value="KAG5673659.1"/>
    <property type="molecule type" value="Genomic_DNA"/>
</dbReference>
<evidence type="ECO:0000313" key="5">
    <source>
        <dbReference type="Proteomes" id="UP001107558"/>
    </source>
</evidence>
<dbReference type="SUPFAM" id="SSF50729">
    <property type="entry name" value="PH domain-like"/>
    <property type="match status" value="1"/>
</dbReference>
<comment type="caution">
    <text evidence="4">The sequence shown here is derived from an EMBL/GenBank/DDBJ whole genome shotgun (WGS) entry which is preliminary data.</text>
</comment>
<name>A0A9J6BVU8_POLVA</name>
<keyword evidence="5" id="KW-1185">Reference proteome</keyword>
<dbReference type="InterPro" id="IPR029071">
    <property type="entry name" value="Ubiquitin-like_domsf"/>
</dbReference>
<dbReference type="PANTHER" id="PTHR11243:SF23">
    <property type="entry name" value="LD06925P"/>
    <property type="match status" value="1"/>
</dbReference>
<feature type="compositionally biased region" description="Polar residues" evidence="1">
    <location>
        <begin position="914"/>
        <end position="924"/>
    </location>
</feature>
<gene>
    <name evidence="4" type="ORF">PVAND_003687</name>
</gene>
<dbReference type="InterPro" id="IPR039665">
    <property type="entry name" value="PH_APBB1IP"/>
</dbReference>
<feature type="compositionally biased region" description="Low complexity" evidence="1">
    <location>
        <begin position="471"/>
        <end position="487"/>
    </location>
</feature>
<feature type="domain" description="Ras-associating" evidence="3">
    <location>
        <begin position="181"/>
        <end position="272"/>
    </location>
</feature>
<dbReference type="GO" id="GO:0071944">
    <property type="term" value="C:cell periphery"/>
    <property type="evidence" value="ECO:0007669"/>
    <property type="project" value="UniProtKB-ARBA"/>
</dbReference>
<dbReference type="SMART" id="SM00314">
    <property type="entry name" value="RA"/>
    <property type="match status" value="1"/>
</dbReference>
<evidence type="ECO:0000259" key="2">
    <source>
        <dbReference type="PROSITE" id="PS50003"/>
    </source>
</evidence>
<dbReference type="OrthoDB" id="6235964at2759"/>
<dbReference type="PROSITE" id="PS50200">
    <property type="entry name" value="RA"/>
    <property type="match status" value="1"/>
</dbReference>
<dbReference type="PANTHER" id="PTHR11243">
    <property type="entry name" value="GROWTH FACTOR RECEPTOR-BOUND PROTEIN"/>
    <property type="match status" value="1"/>
</dbReference>
<accession>A0A9J6BVU8</accession>
<reference evidence="4" key="1">
    <citation type="submission" date="2021-03" db="EMBL/GenBank/DDBJ databases">
        <title>Chromosome level genome of the anhydrobiotic midge Polypedilum vanderplanki.</title>
        <authorList>
            <person name="Yoshida Y."/>
            <person name="Kikawada T."/>
            <person name="Gusev O."/>
        </authorList>
    </citation>
    <scope>NUCLEOTIDE SEQUENCE</scope>
    <source>
        <strain evidence="4">NIAS01</strain>
        <tissue evidence="4">Whole body or cell culture</tissue>
    </source>
</reference>
<dbReference type="InterPro" id="IPR001849">
    <property type="entry name" value="PH_domain"/>
</dbReference>
<feature type="region of interest" description="Disordered" evidence="1">
    <location>
        <begin position="914"/>
        <end position="956"/>
    </location>
</feature>
<dbReference type="InterPro" id="IPR000159">
    <property type="entry name" value="RA_dom"/>
</dbReference>
<evidence type="ECO:0000259" key="3">
    <source>
        <dbReference type="PROSITE" id="PS50200"/>
    </source>
</evidence>
<dbReference type="Gene3D" id="2.30.29.30">
    <property type="entry name" value="Pleckstrin-homology domain (PH domain)/Phosphotyrosine-binding domain (PTB)"/>
    <property type="match status" value="1"/>
</dbReference>
<dbReference type="Pfam" id="PF21989">
    <property type="entry name" value="RA_2"/>
    <property type="match status" value="1"/>
</dbReference>
<protein>
    <submittedName>
        <fullName evidence="4">Uncharacterized protein</fullName>
    </submittedName>
</protein>
<dbReference type="Gene3D" id="3.10.20.90">
    <property type="entry name" value="Phosphatidylinositol 3-kinase Catalytic Subunit, Chain A, domain 1"/>
    <property type="match status" value="1"/>
</dbReference>
<feature type="region of interest" description="Disordered" evidence="1">
    <location>
        <begin position="81"/>
        <end position="133"/>
    </location>
</feature>
<evidence type="ECO:0000313" key="4">
    <source>
        <dbReference type="EMBL" id="KAG5673659.1"/>
    </source>
</evidence>
<feature type="domain" description="PH" evidence="2">
    <location>
        <begin position="312"/>
        <end position="423"/>
    </location>
</feature>
<feature type="compositionally biased region" description="Low complexity" evidence="1">
    <location>
        <begin position="89"/>
        <end position="112"/>
    </location>
</feature>
<dbReference type="InterPro" id="IPR039664">
    <property type="entry name" value="GRB/APBB1IP"/>
</dbReference>
<dbReference type="PROSITE" id="PS50003">
    <property type="entry name" value="PH_DOMAIN"/>
    <property type="match status" value="1"/>
</dbReference>
<feature type="compositionally biased region" description="Basic and acidic residues" evidence="1">
    <location>
        <begin position="113"/>
        <end position="123"/>
    </location>
</feature>
<feature type="compositionally biased region" description="Polar residues" evidence="1">
    <location>
        <begin position="555"/>
        <end position="589"/>
    </location>
</feature>
<evidence type="ECO:0000256" key="1">
    <source>
        <dbReference type="SAM" id="MobiDB-lite"/>
    </source>
</evidence>
<dbReference type="GO" id="GO:0048699">
    <property type="term" value="P:generation of neurons"/>
    <property type="evidence" value="ECO:0007669"/>
    <property type="project" value="UniProtKB-ARBA"/>
</dbReference>
<dbReference type="Pfam" id="PF00169">
    <property type="entry name" value="PH"/>
    <property type="match status" value="1"/>
</dbReference>
<organism evidence="4 5">
    <name type="scientific">Polypedilum vanderplanki</name>
    <name type="common">Sleeping chironomid midge</name>
    <dbReference type="NCBI Taxonomy" id="319348"/>
    <lineage>
        <taxon>Eukaryota</taxon>
        <taxon>Metazoa</taxon>
        <taxon>Ecdysozoa</taxon>
        <taxon>Arthropoda</taxon>
        <taxon>Hexapoda</taxon>
        <taxon>Insecta</taxon>
        <taxon>Pterygota</taxon>
        <taxon>Neoptera</taxon>
        <taxon>Endopterygota</taxon>
        <taxon>Diptera</taxon>
        <taxon>Nematocera</taxon>
        <taxon>Chironomoidea</taxon>
        <taxon>Chironomidae</taxon>
        <taxon>Chironominae</taxon>
        <taxon>Polypedilum</taxon>
        <taxon>Polypedilum</taxon>
    </lineage>
</organism>
<feature type="compositionally biased region" description="Basic and acidic residues" evidence="1">
    <location>
        <begin position="526"/>
        <end position="536"/>
    </location>
</feature>
<dbReference type="SUPFAM" id="SSF54236">
    <property type="entry name" value="Ubiquitin-like"/>
    <property type="match status" value="1"/>
</dbReference>
<dbReference type="SMART" id="SM00233">
    <property type="entry name" value="PH"/>
    <property type="match status" value="1"/>
</dbReference>
<dbReference type="InterPro" id="IPR011993">
    <property type="entry name" value="PH-like_dom_sf"/>
</dbReference>
<dbReference type="CDD" id="cd01259">
    <property type="entry name" value="PH_APBB1IP"/>
    <property type="match status" value="1"/>
</dbReference>
<dbReference type="Proteomes" id="UP001107558">
    <property type="component" value="Chromosome 3"/>
</dbReference>
<feature type="compositionally biased region" description="Low complexity" evidence="1">
    <location>
        <begin position="935"/>
        <end position="956"/>
    </location>
</feature>
<feature type="region of interest" description="Disordered" evidence="1">
    <location>
        <begin position="462"/>
        <end position="487"/>
    </location>
</feature>
<sequence>MSTDDPEKLLNNWLGELDSLILGLEIYHQSPVKLRSKETLSVPKAERINSYRFSMANLEETQESELDSILTELSLLEQKGELRQSRQPIQTHSRSSSIISGANSTISTATTSHDVRESSRTESPDNDSAFSDTVSLLSSESSASSGLSSLNNISKIQVSQNNQVQDTKSSKIQLALQKLEHASIRRLFVKAFSEDGSSKSLLVDERMNCGFVTKLLADKNHVNMEVNWGLIEYLPELYIERLFEDHEQLVENLLLWSNDSKNRVLFLKRTDRVSLFTSPELYLPSFEMTPGTQHDEESRNLLLEEFFANNNQISLEGPLYLKSESKKGWKKYHFVLRPSGLYYYPKEKEKTKSSKDLMCLALFNAHNIYKGISWKKKYKSPTDFGFALKCPKVNITGKGMKMLCAEDSETLEKWIMCCRIAKYGRKLFDNYKNLIDDLAREDLDKIASTRLSFTPITTPTSAEKLSINTPSGRCSRASTSSSSSGCLSDDNNAFESEFTTGTIKRKPTIKPNLPLTSKTRQLIKEVEDNTAIRDDNASDQNGTLTRRRTHSSSSNGTLKRQNSNRCSFESMKSINSPLTPEDSISTTSSNYGANILMKTSDSLDSGKLMQSCMTDSLLSLPPPPEDSSAGCIMSASTLSLNLPEPPDEDTLKQMARNDFLDNIASNSTEESQILETNTINNSNPLPQQIFNVISSPIHNNHVINQHQHQMPEVEPIYKTILKPPPYKSPPPVHNPSINIKYKSSPPPVPQKTVTFADSTSSPIILRKKVCFDDQVEQIQLLSRNDRPPLPIRDRSTQLTSPKRLCDSLCNPPQDFWNDLQRVVNKKLSVAQKCKMNAQMTPGEVLGFRDVEQIYDTNVNYRETSTTNWVIEHYGDNLYENWNGKHNNNKSNSINESSIGTLQNSQVIYRDINKQNSNLPLSPQRRSTRGPPVPIRNSTTRLSTSNGSSNNNLNEMQ</sequence>
<dbReference type="AlphaFoldDB" id="A0A9J6BVU8"/>
<dbReference type="GO" id="GO:0007165">
    <property type="term" value="P:signal transduction"/>
    <property type="evidence" value="ECO:0007669"/>
    <property type="project" value="InterPro"/>
</dbReference>
<proteinExistence type="predicted"/>
<feature type="region of interest" description="Disordered" evidence="1">
    <location>
        <begin position="526"/>
        <end position="589"/>
    </location>
</feature>